<reference evidence="1 2" key="1">
    <citation type="journal article" date="2015" name="Mol. Biochem. Parasitol.">
        <title>Identification of polymorphic genes for use in assemblage B genotyping assays through comparative genomics of multiple assemblage B Giardia duodenalis isolates.</title>
        <authorList>
            <person name="Wielinga C."/>
            <person name="Thompson R.C."/>
            <person name="Monis P."/>
            <person name="Ryan U."/>
        </authorList>
    </citation>
    <scope>NUCLEOTIDE SEQUENCE [LARGE SCALE GENOMIC DNA]</scope>
    <source>
        <strain evidence="1 2">BAH15c1</strain>
    </source>
</reference>
<dbReference type="OrthoDB" id="10252531at2759"/>
<dbReference type="AlphaFoldDB" id="A0A132NRF9"/>
<evidence type="ECO:0000313" key="2">
    <source>
        <dbReference type="Proteomes" id="UP000070089"/>
    </source>
</evidence>
<dbReference type="Proteomes" id="UP000070089">
    <property type="component" value="Unassembled WGS sequence"/>
</dbReference>
<evidence type="ECO:0000313" key="1">
    <source>
        <dbReference type="EMBL" id="KWX12630.1"/>
    </source>
</evidence>
<accession>A0A132NRF9</accession>
<sequence>MLVGTHLGNEQLSPVKYVRLQMTRHNFIMASVEETDVQAEAFQLLKSALATASGENVYQAVFEQFSQETAHIEDEIARCIKAQVTKASSFMDLLVRAQETVATAQSDASKITDYGETDEDFPPDVGILMQHVGHGLSNALATQELYEKVVSVPARTAIVAGKWARRETTPVSVFELQREMLAILKNRDDVCKLPKQYTNSFSHLSSLKTIQLDKLGMELTSIAGSFDNTFFKSALDLSRELSSYITDTMPVQIFDPDGAARRNAGTITEQFILNLSAQETLEERGAAKAWIAVVNTVYNVVIPSRYEQHGARVRPRMLSSHTAKHSEVSTFSTIKSEVDSAKESSLQDFLNTLFSTIQEDLEHIKEHIEPPFKAPAAAILVEAYHKGIGPQGAILSPHGSNIPIASIFNLPLVYVSAIHNYVQGALRTASETVALTQEVLHSLIAFASSYTTELEARGFHWAVCRFPDTVYFQNIVRGMAHVGTSPHYRSWYSSLTCIFEDGMAEDLKAKASKYAMLRTDGKFFDLAPFSAQASSHPCIFTIHACVLNLVEAAWSGISSTDKAITIDMVLGSLTASTDSAIKSQLKTTMIGQTAKSLFFVNAYSLEAPMQSVVSQYKKDVLRKFCKACYEIQLNYVRDLDTSRPTSEGTIITGVVSTIFAIFLEQLRTIDLTSDLGQCIFLETYTAACIAIKNLVYDILGNISSVDPPTNIQYLCRVVDSPYSFNNLLASDAFWSIKREGLNSEDFQFLSEVLGSSSLISPQALASELTTRAESLYKANDTKFGGIFGIRRRPRQMTTDTSSVMTTGAHSRNSSVLTGLGLQEVLASQAVTSQTNAANSDASSTCGCSMATESLWSGEQLETRHYVALANDMDLLPSSLEKLTDFVKNALKSESFACSVIETQMTSVKDVVSEALNVIASKLTYAVLSTFRDSHIARLFTTVHDQTLVNDLTLDLKNTLERVTSTLSDILQYLVQIELSNLLPAAYFCALFWRYYENLKGNKDKSFSSTAFSNMYESDTECICKMLQDIGVANRIVENRRNLMKAFETGLKTVNISTEDLTAISSSISGASIAVYLLMHPKIQSDDFVKRLSAVPYHEADFYRASFLDRALYRGHVYSYDANCKEVRHSA</sequence>
<dbReference type="EMBL" id="JXTI01000107">
    <property type="protein sequence ID" value="KWX12630.1"/>
    <property type="molecule type" value="Genomic_DNA"/>
</dbReference>
<gene>
    <name evidence="1" type="ORF">QR46_3383</name>
</gene>
<comment type="caution">
    <text evidence="1">The sequence shown here is derived from an EMBL/GenBank/DDBJ whole genome shotgun (WGS) entry which is preliminary data.</text>
</comment>
<organism evidence="1 2">
    <name type="scientific">Giardia duodenalis assemblage B</name>
    <dbReference type="NCBI Taxonomy" id="1394984"/>
    <lineage>
        <taxon>Eukaryota</taxon>
        <taxon>Metamonada</taxon>
        <taxon>Diplomonadida</taxon>
        <taxon>Hexamitidae</taxon>
        <taxon>Giardiinae</taxon>
        <taxon>Giardia</taxon>
    </lineage>
</organism>
<name>A0A132NRF9_GIAIN</name>
<protein>
    <submittedName>
        <fullName evidence="1">Uncharacterized protein</fullName>
    </submittedName>
</protein>
<proteinExistence type="predicted"/>
<dbReference type="VEuPathDB" id="GiardiaDB:QR46_3383"/>